<dbReference type="PANTHER" id="PTHR45138:SF9">
    <property type="entry name" value="DIGUANYLATE CYCLASE DGCM-RELATED"/>
    <property type="match status" value="1"/>
</dbReference>
<dbReference type="InterPro" id="IPR043128">
    <property type="entry name" value="Rev_trsase/Diguanyl_cyclase"/>
</dbReference>
<dbReference type="SMART" id="SM00267">
    <property type="entry name" value="GGDEF"/>
    <property type="match status" value="1"/>
</dbReference>
<dbReference type="FunFam" id="3.30.70.270:FF:000001">
    <property type="entry name" value="Diguanylate cyclase domain protein"/>
    <property type="match status" value="1"/>
</dbReference>
<dbReference type="PANTHER" id="PTHR45138">
    <property type="entry name" value="REGULATORY COMPONENTS OF SENSORY TRANSDUCTION SYSTEM"/>
    <property type="match status" value="1"/>
</dbReference>
<dbReference type="Pfam" id="PF00990">
    <property type="entry name" value="GGDEF"/>
    <property type="match status" value="1"/>
</dbReference>
<dbReference type="InterPro" id="IPR029787">
    <property type="entry name" value="Nucleotide_cyclase"/>
</dbReference>
<dbReference type="NCBIfam" id="TIGR00254">
    <property type="entry name" value="GGDEF"/>
    <property type="match status" value="1"/>
</dbReference>
<dbReference type="RefSeq" id="WP_338293095.1">
    <property type="nucleotide sequence ID" value="NZ_AP027272.1"/>
</dbReference>
<keyword evidence="6" id="KW-1185">Reference proteome</keyword>
<evidence type="ECO:0000313" key="5">
    <source>
        <dbReference type="EMBL" id="BDX07106.1"/>
    </source>
</evidence>
<evidence type="ECO:0000259" key="4">
    <source>
        <dbReference type="PROSITE" id="PS50887"/>
    </source>
</evidence>
<dbReference type="EC" id="2.7.7.65" evidence="2"/>
<dbReference type="Proteomes" id="UP001333710">
    <property type="component" value="Chromosome"/>
</dbReference>
<accession>A0AA48HLQ9</accession>
<feature type="domain" description="GGDEF" evidence="4">
    <location>
        <begin position="164"/>
        <end position="298"/>
    </location>
</feature>
<evidence type="ECO:0000256" key="2">
    <source>
        <dbReference type="ARBA" id="ARBA00012528"/>
    </source>
</evidence>
<evidence type="ECO:0000313" key="6">
    <source>
        <dbReference type="Proteomes" id="UP001333710"/>
    </source>
</evidence>
<dbReference type="Gene3D" id="3.30.70.270">
    <property type="match status" value="1"/>
</dbReference>
<protein>
    <recommendedName>
        <fullName evidence="2">diguanylate cyclase</fullName>
        <ecNumber evidence="2">2.7.7.65</ecNumber>
    </recommendedName>
</protein>
<reference evidence="5" key="1">
    <citation type="submission" date="2023-01" db="EMBL/GenBank/DDBJ databases">
        <title>Complete genome sequence of Planctobacterium marinum strain Dej080120_11.</title>
        <authorList>
            <person name="Ueki S."/>
            <person name="Maruyama F."/>
        </authorList>
    </citation>
    <scope>NUCLEOTIDE SEQUENCE</scope>
    <source>
        <strain evidence="5">Dej080120_11</strain>
    </source>
</reference>
<dbReference type="InterPro" id="IPR050469">
    <property type="entry name" value="Diguanylate_Cyclase"/>
</dbReference>
<comment type="cofactor">
    <cofactor evidence="1">
        <name>Mg(2+)</name>
        <dbReference type="ChEBI" id="CHEBI:18420"/>
    </cofactor>
</comment>
<dbReference type="GO" id="GO:0052621">
    <property type="term" value="F:diguanylate cyclase activity"/>
    <property type="evidence" value="ECO:0007669"/>
    <property type="project" value="UniProtKB-EC"/>
</dbReference>
<gene>
    <name evidence="5" type="ORF">MACH26_26270</name>
</gene>
<name>A0AA48HLQ9_9ALTE</name>
<organism evidence="5 6">
    <name type="scientific">Planctobacterium marinum</name>
    <dbReference type="NCBI Taxonomy" id="1631968"/>
    <lineage>
        <taxon>Bacteria</taxon>
        <taxon>Pseudomonadati</taxon>
        <taxon>Pseudomonadota</taxon>
        <taxon>Gammaproteobacteria</taxon>
        <taxon>Alteromonadales</taxon>
        <taxon>Alteromonadaceae</taxon>
        <taxon>Planctobacterium</taxon>
    </lineage>
</organism>
<evidence type="ECO:0000256" key="3">
    <source>
        <dbReference type="ARBA" id="ARBA00034247"/>
    </source>
</evidence>
<sequence>MLTENFDFFPCLLITTDLETNEIHYMNQYAKGFLIDDVLSSPMSLFDFISKATAIFYESYIRPEILNSGECNEIQITLVGKKATKTPAIANVKLIGSRLYWSIYKSESRDKLYQELVSTRESLEAQTRELFELTRIDPLTSILNRRAAQEEVQSIIAKTKRSFVPTTFLMLDIDWFKDINDNYGHERGDAILVSVSRMLKTLLRETDVLARWGGEEFLIVLYNVDIKKAFSFCERIHHSLKQIKIADNKFITVSIGGVELRQEMLAEQNLFEVCVNQADIALYRSKETGRNKSTFYEQIKTA</sequence>
<evidence type="ECO:0000256" key="1">
    <source>
        <dbReference type="ARBA" id="ARBA00001946"/>
    </source>
</evidence>
<comment type="catalytic activity">
    <reaction evidence="3">
        <text>2 GTP = 3',3'-c-di-GMP + 2 diphosphate</text>
        <dbReference type="Rhea" id="RHEA:24898"/>
        <dbReference type="ChEBI" id="CHEBI:33019"/>
        <dbReference type="ChEBI" id="CHEBI:37565"/>
        <dbReference type="ChEBI" id="CHEBI:58805"/>
        <dbReference type="EC" id="2.7.7.65"/>
    </reaction>
</comment>
<dbReference type="KEGG" id="pmaw:MACH26_26270"/>
<dbReference type="EMBL" id="AP027272">
    <property type="protein sequence ID" value="BDX07106.1"/>
    <property type="molecule type" value="Genomic_DNA"/>
</dbReference>
<dbReference type="SUPFAM" id="SSF55073">
    <property type="entry name" value="Nucleotide cyclase"/>
    <property type="match status" value="1"/>
</dbReference>
<dbReference type="AlphaFoldDB" id="A0AA48HLQ9"/>
<dbReference type="PROSITE" id="PS50887">
    <property type="entry name" value="GGDEF"/>
    <property type="match status" value="1"/>
</dbReference>
<dbReference type="InterPro" id="IPR000160">
    <property type="entry name" value="GGDEF_dom"/>
</dbReference>
<dbReference type="CDD" id="cd01949">
    <property type="entry name" value="GGDEF"/>
    <property type="match status" value="1"/>
</dbReference>
<proteinExistence type="predicted"/>